<dbReference type="Proteomes" id="UP000192940">
    <property type="component" value="Chromosome I"/>
</dbReference>
<dbReference type="EMBL" id="LT840184">
    <property type="protein sequence ID" value="SMF84045.1"/>
    <property type="molecule type" value="Genomic_DNA"/>
</dbReference>
<organism evidence="1 2">
    <name type="scientific">Paenibacillus uliginis N3/975</name>
    <dbReference type="NCBI Taxonomy" id="1313296"/>
    <lineage>
        <taxon>Bacteria</taxon>
        <taxon>Bacillati</taxon>
        <taxon>Bacillota</taxon>
        <taxon>Bacilli</taxon>
        <taxon>Bacillales</taxon>
        <taxon>Paenibacillaceae</taxon>
        <taxon>Paenibacillus</taxon>
    </lineage>
</organism>
<evidence type="ECO:0000313" key="1">
    <source>
        <dbReference type="EMBL" id="SMF84045.1"/>
    </source>
</evidence>
<dbReference type="AlphaFoldDB" id="A0A1X7HCT5"/>
<dbReference type="STRING" id="1313296.SAMN05661091_2513"/>
<dbReference type="RefSeq" id="WP_244563051.1">
    <property type="nucleotide sequence ID" value="NZ_LT840184.1"/>
</dbReference>
<dbReference type="SUPFAM" id="SSF48371">
    <property type="entry name" value="ARM repeat"/>
    <property type="match status" value="1"/>
</dbReference>
<keyword evidence="2" id="KW-1185">Reference proteome</keyword>
<gene>
    <name evidence="1" type="ORF">SAMN05661091_2513</name>
</gene>
<reference evidence="1 2" key="1">
    <citation type="submission" date="2017-04" db="EMBL/GenBank/DDBJ databases">
        <authorList>
            <person name="Afonso C.L."/>
            <person name="Miller P.J."/>
            <person name="Scott M.A."/>
            <person name="Spackman E."/>
            <person name="Goraichik I."/>
            <person name="Dimitrov K.M."/>
            <person name="Suarez D.L."/>
            <person name="Swayne D.E."/>
        </authorList>
    </citation>
    <scope>NUCLEOTIDE SEQUENCE [LARGE SCALE GENOMIC DNA]</scope>
    <source>
        <strain evidence="1 2">N3/975</strain>
    </source>
</reference>
<dbReference type="InterPro" id="IPR014825">
    <property type="entry name" value="DNA_alkylation"/>
</dbReference>
<proteinExistence type="predicted"/>
<name>A0A1X7HCT5_9BACL</name>
<dbReference type="InterPro" id="IPR016024">
    <property type="entry name" value="ARM-type_fold"/>
</dbReference>
<evidence type="ECO:0000313" key="2">
    <source>
        <dbReference type="Proteomes" id="UP000192940"/>
    </source>
</evidence>
<dbReference type="Pfam" id="PF08713">
    <property type="entry name" value="DNA_alkylation"/>
    <property type="match status" value="1"/>
</dbReference>
<protein>
    <submittedName>
        <fullName evidence="1">3-methyladenine DNA glycosylase AlkC</fullName>
    </submittedName>
</protein>
<sequence>MGLIVIEKMNSISDTILQRKGARKVNEIPPEVVSLLQKGALESVNLTEWLAVDHLELLRNILPEIGLEQESEPKLTALYAQNEKRIMKIIPAVANEWLVLLERQQPAEQSRIFSLLVNHRSDSVRCWAAYVVGLNEKLNLDQKLASIRPFAADSHFGVREISWMAVRELIIHNLNQSLNILIDWVSDFDPNIRRFAIEATRPQGVWAKHIPVLKENPGLALPLLDTVKSDPSRYVQDSVGNWLNDASKSNPDWVIRVCKEWSETSNTKETKRIVSRAQRSLSKDGLV</sequence>
<accession>A0A1X7HCT5</accession>
<dbReference type="Gene3D" id="1.25.40.290">
    <property type="entry name" value="ARM repeat domains"/>
    <property type="match status" value="1"/>
</dbReference>